<dbReference type="Pfam" id="PF00892">
    <property type="entry name" value="EamA"/>
    <property type="match status" value="1"/>
</dbReference>
<dbReference type="InterPro" id="IPR000620">
    <property type="entry name" value="EamA_dom"/>
</dbReference>
<feature type="transmembrane region" description="Helical" evidence="1">
    <location>
        <begin position="129"/>
        <end position="147"/>
    </location>
</feature>
<feature type="transmembrane region" description="Helical" evidence="1">
    <location>
        <begin position="244"/>
        <end position="264"/>
    </location>
</feature>
<feature type="transmembrane region" description="Helical" evidence="1">
    <location>
        <begin position="103"/>
        <end position="123"/>
    </location>
</feature>
<comment type="caution">
    <text evidence="3">The sequence shown here is derived from an EMBL/GenBank/DDBJ whole genome shotgun (WGS) entry which is preliminary data.</text>
</comment>
<evidence type="ECO:0000313" key="4">
    <source>
        <dbReference type="Proteomes" id="UP000618591"/>
    </source>
</evidence>
<feature type="transmembrane region" description="Helical" evidence="1">
    <location>
        <begin position="72"/>
        <end position="91"/>
    </location>
</feature>
<dbReference type="Gene3D" id="1.10.3730.20">
    <property type="match status" value="1"/>
</dbReference>
<dbReference type="SUPFAM" id="SSF103481">
    <property type="entry name" value="Multidrug resistance efflux transporter EmrE"/>
    <property type="match status" value="2"/>
</dbReference>
<proteinExistence type="predicted"/>
<keyword evidence="1" id="KW-1133">Transmembrane helix</keyword>
<protein>
    <submittedName>
        <fullName evidence="3">Membrane protein</fullName>
    </submittedName>
</protein>
<evidence type="ECO:0000259" key="2">
    <source>
        <dbReference type="Pfam" id="PF00892"/>
    </source>
</evidence>
<dbReference type="EMBL" id="BMDW01000005">
    <property type="protein sequence ID" value="GGA42481.1"/>
    <property type="molecule type" value="Genomic_DNA"/>
</dbReference>
<gene>
    <name evidence="3" type="ORF">GCM10011395_10950</name>
</gene>
<accession>A0ABQ1GFA3</accession>
<keyword evidence="1" id="KW-0812">Transmembrane</keyword>
<feature type="transmembrane region" description="Helical" evidence="1">
    <location>
        <begin position="271"/>
        <end position="289"/>
    </location>
</feature>
<feature type="transmembrane region" description="Helical" evidence="1">
    <location>
        <begin position="185"/>
        <end position="205"/>
    </location>
</feature>
<keyword evidence="1" id="KW-0472">Membrane</keyword>
<reference evidence="4" key="1">
    <citation type="journal article" date="2019" name="Int. J. Syst. Evol. Microbiol.">
        <title>The Global Catalogue of Microorganisms (GCM) 10K type strain sequencing project: providing services to taxonomists for standard genome sequencing and annotation.</title>
        <authorList>
            <consortium name="The Broad Institute Genomics Platform"/>
            <consortium name="The Broad Institute Genome Sequencing Center for Infectious Disease"/>
            <person name="Wu L."/>
            <person name="Ma J."/>
        </authorList>
    </citation>
    <scope>NUCLEOTIDE SEQUENCE [LARGE SCALE GENOMIC DNA]</scope>
    <source>
        <strain evidence="4">CGMCC 1.10106</strain>
    </source>
</reference>
<organism evidence="3 4">
    <name type="scientific">Sphingomonas psychrolutea</name>
    <dbReference type="NCBI Taxonomy" id="1259676"/>
    <lineage>
        <taxon>Bacteria</taxon>
        <taxon>Pseudomonadati</taxon>
        <taxon>Pseudomonadota</taxon>
        <taxon>Alphaproteobacteria</taxon>
        <taxon>Sphingomonadales</taxon>
        <taxon>Sphingomonadaceae</taxon>
        <taxon>Sphingomonas</taxon>
    </lineage>
</organism>
<sequence length="290" mass="29336">MLASGGRDGQAPSMAPFTLAALLMIASGSIHAVVNAIIKGGRDKAAGRAITDATGAIILLPAIAFVPLPTGAWGWLAASAVLHAIYLYALVRAYAIGDLSAVYPVLRGTAPLITAGVSIGILGDHATKGQIAGIAVIGAAMFVMVSGKHIGRAALGWSLLTGALIASYTVIDAIGVRAAPTPASYIVWVFVQMGFVVVALFGVLTRGGIFTSARAQWKPGMIAGLLSVFTYGGAVYALSLGPTAPLAALRETGMVTALLIAILVLKERATWGRVVGVLGILAGAALILVG</sequence>
<keyword evidence="4" id="KW-1185">Reference proteome</keyword>
<feature type="domain" description="EamA" evidence="2">
    <location>
        <begin position="156"/>
        <end position="288"/>
    </location>
</feature>
<evidence type="ECO:0000256" key="1">
    <source>
        <dbReference type="SAM" id="Phobius"/>
    </source>
</evidence>
<evidence type="ECO:0000313" key="3">
    <source>
        <dbReference type="EMBL" id="GGA42481.1"/>
    </source>
</evidence>
<feature type="transmembrane region" description="Helical" evidence="1">
    <location>
        <begin position="154"/>
        <end position="179"/>
    </location>
</feature>
<dbReference type="Proteomes" id="UP000618591">
    <property type="component" value="Unassembled WGS sequence"/>
</dbReference>
<feature type="transmembrane region" description="Helical" evidence="1">
    <location>
        <begin position="217"/>
        <end position="238"/>
    </location>
</feature>
<feature type="transmembrane region" description="Helical" evidence="1">
    <location>
        <begin position="45"/>
        <end position="66"/>
    </location>
</feature>
<feature type="transmembrane region" description="Helical" evidence="1">
    <location>
        <begin position="17"/>
        <end position="38"/>
    </location>
</feature>
<name>A0ABQ1GFA3_9SPHN</name>
<dbReference type="InterPro" id="IPR037185">
    <property type="entry name" value="EmrE-like"/>
</dbReference>